<proteinExistence type="predicted"/>
<protein>
    <submittedName>
        <fullName evidence="1">Sulfotransferase</fullName>
    </submittedName>
</protein>
<dbReference type="Proteomes" id="UP001165652">
    <property type="component" value="Unassembled WGS sequence"/>
</dbReference>
<dbReference type="Pfam" id="PF13469">
    <property type="entry name" value="Sulfotransfer_3"/>
    <property type="match status" value="1"/>
</dbReference>
<name>A0ABT5J3V9_RHOTP</name>
<dbReference type="InterPro" id="IPR027417">
    <property type="entry name" value="P-loop_NTPase"/>
</dbReference>
<dbReference type="EMBL" id="JAQQLI010000001">
    <property type="protein sequence ID" value="MDC7784332.1"/>
    <property type="molecule type" value="Genomic_DNA"/>
</dbReference>
<organism evidence="1 2">
    <name type="scientific">Rhodoplanes tepidamans</name>
    <name type="common">Rhodoplanes cryptolactis</name>
    <dbReference type="NCBI Taxonomy" id="200616"/>
    <lineage>
        <taxon>Bacteria</taxon>
        <taxon>Pseudomonadati</taxon>
        <taxon>Pseudomonadota</taxon>
        <taxon>Alphaproteobacteria</taxon>
        <taxon>Hyphomicrobiales</taxon>
        <taxon>Nitrobacteraceae</taxon>
        <taxon>Rhodoplanes</taxon>
    </lineage>
</organism>
<reference evidence="1" key="2">
    <citation type="submission" date="2023-02" db="EMBL/GenBank/DDBJ databases">
        <authorList>
            <person name="Rayyan A."/>
            <person name="Meyer T."/>
            <person name="Kyndt J.A."/>
        </authorList>
    </citation>
    <scope>NUCLEOTIDE SEQUENCE</scope>
    <source>
        <strain evidence="1">DSM 9987</strain>
    </source>
</reference>
<sequence>MLAFWTKRARQEPKLPATCSLPLAPIFIIGSYRSATSVTTWALGQHPNIFPLEETHFLYKLAVDLDYLYEIGSGLGDRSFLGAAGLRRRDFYQVFGQACDGLVQSSRDGIIRRSSSERHKASWSDNFMLARAPQDPKRRWVDGTPENSHFVYPLLRLFPGAKFIHILRNPKRVATSLMHFSSVASGGPPDYREQEAYDTWAGLVRSAALAEMAFGPKRVLRIDHGEIERDPETVVRRCLDFVGEPYDSNCTLPFRSRINGSRYDDPGDCSIEANLSSPEAHVRDAFTLYQAALSGRVPGVETPVQAFRALKSAFRQYADSLRPSTNQWMSDECARLSAELSALRTHAAKLEGRLKAIERPLRIVSFGPDRVRIGEAFNLQPTGDSALWLRTENAGPNAVIELGGRDLETVVDCGGTLLTACVPADLLSRAGELQLFVKDSVTGERVGPELLRVAG</sequence>
<dbReference type="Gene3D" id="3.40.50.300">
    <property type="entry name" value="P-loop containing nucleotide triphosphate hydrolases"/>
    <property type="match status" value="1"/>
</dbReference>
<keyword evidence="2" id="KW-1185">Reference proteome</keyword>
<evidence type="ECO:0000313" key="2">
    <source>
        <dbReference type="Proteomes" id="UP001165652"/>
    </source>
</evidence>
<dbReference type="SUPFAM" id="SSF52540">
    <property type="entry name" value="P-loop containing nucleoside triphosphate hydrolases"/>
    <property type="match status" value="1"/>
</dbReference>
<evidence type="ECO:0000313" key="1">
    <source>
        <dbReference type="EMBL" id="MDC7784332.1"/>
    </source>
</evidence>
<gene>
    <name evidence="1" type="ORF">PQJ73_01435</name>
</gene>
<dbReference type="RefSeq" id="WP_272775176.1">
    <property type="nucleotide sequence ID" value="NZ_JAQQLI010000001.1"/>
</dbReference>
<comment type="caution">
    <text evidence="1">The sequence shown here is derived from an EMBL/GenBank/DDBJ whole genome shotgun (WGS) entry which is preliminary data.</text>
</comment>
<reference evidence="1" key="1">
    <citation type="journal article" date="2023" name="Microbiol Resour">
        <title>Genome Sequences of Rhodoplanes serenus and Two Thermotolerant Strains, Rhodoplanes tepidamans and 'Rhodoplanes cryptolactis,' Further Refine the Genus.</title>
        <authorList>
            <person name="Rayyan A.A."/>
            <person name="Kyndt J.A."/>
        </authorList>
    </citation>
    <scope>NUCLEOTIDE SEQUENCE</scope>
    <source>
        <strain evidence="1">DSM 9987</strain>
    </source>
</reference>
<accession>A0ABT5J3V9</accession>